<geneLocation type="plasmid" evidence="6 7">
    <name>pPT365</name>
</geneLocation>
<keyword evidence="3" id="KW-0238">DNA-binding</keyword>
<comment type="similarity">
    <text evidence="1">Belongs to the LysR transcriptional regulatory family.</text>
</comment>
<feature type="domain" description="HTH lysR-type" evidence="5">
    <location>
        <begin position="1"/>
        <end position="32"/>
    </location>
</feature>
<name>A0ABM7U315_9BURK</name>
<sequence length="284" mass="31152">MTPSAVSKLVSRLEVRLGTRLLVRSTKGIELTAEGQSFYLRCLSIIEEVAAAEREATRSSVPQGRLRVSCNVPFGTHYLLPLIPKFLARYPKVQLDVALTDRVIDLMEEKTDVAIRTGVLADSGLISRKLGASELITVAAPSYVDTHGMPPTPRDLQDHHCLGFSFARHASAWAFVDRDGERLTVMPACRTCVHDGESMRLLALGGVGIARLALFHVAKDLRAGRLLRVLEEWSSREVEPVHAVFVGPGKMLAPRVRAFLDFLVDEVVLPVPDAGATLTALRNR</sequence>
<keyword evidence="7" id="KW-1185">Reference proteome</keyword>
<reference evidence="6 7" key="1">
    <citation type="journal article" date="2022" name="Front. Microbiol.">
        <title>Identification and characterization of a novel class of self-sufficient cytochrome P450 hydroxylase involved in cyclohexanecarboxylate degradation in Paraburkholderia terrae strain KU-64.</title>
        <authorList>
            <person name="Yamamoto T."/>
            <person name="Hasegawa Y."/>
            <person name="Iwaki H."/>
        </authorList>
    </citation>
    <scope>NUCLEOTIDE SEQUENCE [LARGE SCALE GENOMIC DNA]</scope>
    <source>
        <strain evidence="6 7">KU-64</strain>
    </source>
</reference>
<dbReference type="PROSITE" id="PS50931">
    <property type="entry name" value="HTH_LYSR"/>
    <property type="match status" value="1"/>
</dbReference>
<dbReference type="InterPro" id="IPR036390">
    <property type="entry name" value="WH_DNA-bd_sf"/>
</dbReference>
<organism evidence="6 7">
    <name type="scientific">Paraburkholderia terrae</name>
    <dbReference type="NCBI Taxonomy" id="311230"/>
    <lineage>
        <taxon>Bacteria</taxon>
        <taxon>Pseudomonadati</taxon>
        <taxon>Pseudomonadota</taxon>
        <taxon>Betaproteobacteria</taxon>
        <taxon>Burkholderiales</taxon>
        <taxon>Burkholderiaceae</taxon>
        <taxon>Paraburkholderia</taxon>
    </lineage>
</organism>
<protein>
    <submittedName>
        <fullName evidence="6">LysR family transcriptional regulator</fullName>
    </submittedName>
</protein>
<evidence type="ECO:0000256" key="4">
    <source>
        <dbReference type="ARBA" id="ARBA00023163"/>
    </source>
</evidence>
<proteinExistence type="inferred from homology"/>
<keyword evidence="6" id="KW-0614">Plasmid</keyword>
<dbReference type="Gene3D" id="3.40.190.290">
    <property type="match status" value="1"/>
</dbReference>
<evidence type="ECO:0000256" key="1">
    <source>
        <dbReference type="ARBA" id="ARBA00009437"/>
    </source>
</evidence>
<dbReference type="InterPro" id="IPR005119">
    <property type="entry name" value="LysR_subst-bd"/>
</dbReference>
<evidence type="ECO:0000256" key="3">
    <source>
        <dbReference type="ARBA" id="ARBA00023125"/>
    </source>
</evidence>
<accession>A0ABM7U315</accession>
<dbReference type="PANTHER" id="PTHR30537:SF71">
    <property type="entry name" value="TRANSCRIPTIONAL REGULATORY PROTEIN"/>
    <property type="match status" value="1"/>
</dbReference>
<gene>
    <name evidence="6" type="ORF">PTKU64_92760</name>
</gene>
<evidence type="ECO:0000313" key="7">
    <source>
        <dbReference type="Proteomes" id="UP001319874"/>
    </source>
</evidence>
<dbReference type="SUPFAM" id="SSF53850">
    <property type="entry name" value="Periplasmic binding protein-like II"/>
    <property type="match status" value="1"/>
</dbReference>
<evidence type="ECO:0000256" key="2">
    <source>
        <dbReference type="ARBA" id="ARBA00023015"/>
    </source>
</evidence>
<dbReference type="PANTHER" id="PTHR30537">
    <property type="entry name" value="HTH-TYPE TRANSCRIPTIONAL REGULATOR"/>
    <property type="match status" value="1"/>
</dbReference>
<evidence type="ECO:0000313" key="6">
    <source>
        <dbReference type="EMBL" id="BCZ85601.1"/>
    </source>
</evidence>
<keyword evidence="2" id="KW-0805">Transcription regulation</keyword>
<dbReference type="InterPro" id="IPR036388">
    <property type="entry name" value="WH-like_DNA-bd_sf"/>
</dbReference>
<evidence type="ECO:0000259" key="5">
    <source>
        <dbReference type="PROSITE" id="PS50931"/>
    </source>
</evidence>
<dbReference type="SUPFAM" id="SSF46785">
    <property type="entry name" value="Winged helix' DNA-binding domain"/>
    <property type="match status" value="1"/>
</dbReference>
<dbReference type="InterPro" id="IPR000847">
    <property type="entry name" value="LysR_HTH_N"/>
</dbReference>
<dbReference type="Pfam" id="PF03466">
    <property type="entry name" value="LysR_substrate"/>
    <property type="match status" value="1"/>
</dbReference>
<dbReference type="InterPro" id="IPR058163">
    <property type="entry name" value="LysR-type_TF_proteobact-type"/>
</dbReference>
<dbReference type="EMBL" id="AP024959">
    <property type="protein sequence ID" value="BCZ85601.1"/>
    <property type="molecule type" value="Genomic_DNA"/>
</dbReference>
<dbReference type="Gene3D" id="1.10.10.10">
    <property type="entry name" value="Winged helix-like DNA-binding domain superfamily/Winged helix DNA-binding domain"/>
    <property type="match status" value="1"/>
</dbReference>
<dbReference type="Proteomes" id="UP001319874">
    <property type="component" value="Plasmid pPT365"/>
</dbReference>
<keyword evidence="4" id="KW-0804">Transcription</keyword>
<dbReference type="Pfam" id="PF00126">
    <property type="entry name" value="HTH_1"/>
    <property type="match status" value="1"/>
</dbReference>